<evidence type="ECO:0000313" key="8">
    <source>
        <dbReference type="EMBL" id="OZJ06929.1"/>
    </source>
</evidence>
<dbReference type="PROSITE" id="PS50888">
    <property type="entry name" value="BHLH"/>
    <property type="match status" value="1"/>
</dbReference>
<organism evidence="8 9">
    <name type="scientific">Bifiguratus adelaidae</name>
    <dbReference type="NCBI Taxonomy" id="1938954"/>
    <lineage>
        <taxon>Eukaryota</taxon>
        <taxon>Fungi</taxon>
        <taxon>Fungi incertae sedis</taxon>
        <taxon>Mucoromycota</taxon>
        <taxon>Mucoromycotina</taxon>
        <taxon>Endogonomycetes</taxon>
        <taxon>Endogonales</taxon>
        <taxon>Endogonales incertae sedis</taxon>
        <taxon>Bifiguratus</taxon>
    </lineage>
</organism>
<feature type="compositionally biased region" description="Polar residues" evidence="6">
    <location>
        <begin position="1"/>
        <end position="10"/>
    </location>
</feature>
<comment type="subcellular location">
    <subcellularLocation>
        <location evidence="1">Nucleus</location>
    </subcellularLocation>
</comment>
<dbReference type="InterPro" id="IPR036638">
    <property type="entry name" value="HLH_DNA-bd_sf"/>
</dbReference>
<proteinExistence type="predicted"/>
<dbReference type="InterPro" id="IPR011598">
    <property type="entry name" value="bHLH_dom"/>
</dbReference>
<evidence type="ECO:0000256" key="4">
    <source>
        <dbReference type="ARBA" id="ARBA00023163"/>
    </source>
</evidence>
<dbReference type="SUPFAM" id="SSF47459">
    <property type="entry name" value="HLH, helix-loop-helix DNA-binding domain"/>
    <property type="match status" value="1"/>
</dbReference>
<dbReference type="GO" id="GO:0000981">
    <property type="term" value="F:DNA-binding transcription factor activity, RNA polymerase II-specific"/>
    <property type="evidence" value="ECO:0007669"/>
    <property type="project" value="TreeGrafter"/>
</dbReference>
<protein>
    <recommendedName>
        <fullName evidence="7">BHLH domain-containing protein</fullName>
    </recommendedName>
</protein>
<evidence type="ECO:0000313" key="9">
    <source>
        <dbReference type="Proteomes" id="UP000242875"/>
    </source>
</evidence>
<sequence>MDIKSIVSQQEDTEGSVGDQEPEPTWWSESGPSTPEATEQYSQYPNLTETTPQRRVKGRRRTLTTPLPSPAHMVEQIPHKHIMADVGQTSATPSFAPPLAPSLAPPYPAPSSSHPSTKAPDSTRRQAHILSEQKRRENINAGFEDLRKAVPPCANTTDSKALILRKGEYNVCFAVN</sequence>
<dbReference type="Proteomes" id="UP000242875">
    <property type="component" value="Unassembled WGS sequence"/>
</dbReference>
<dbReference type="PANTHER" id="PTHR15741">
    <property type="entry name" value="BASIC HELIX-LOOP-HELIX ZIP TRANSCRIPTION FACTOR"/>
    <property type="match status" value="1"/>
</dbReference>
<evidence type="ECO:0000256" key="2">
    <source>
        <dbReference type="ARBA" id="ARBA00023015"/>
    </source>
</evidence>
<reference evidence="8 9" key="1">
    <citation type="journal article" date="2017" name="Mycologia">
        <title>Bifiguratus adelaidae, gen. et sp. nov., a new member of Mucoromycotina in endophytic and soil-dwelling habitats.</title>
        <authorList>
            <person name="Torres-Cruz T.J."/>
            <person name="Billingsley Tobias T.L."/>
            <person name="Almatruk M."/>
            <person name="Hesse C."/>
            <person name="Kuske C.R."/>
            <person name="Desiro A."/>
            <person name="Benucci G.M."/>
            <person name="Bonito G."/>
            <person name="Stajich J.E."/>
            <person name="Dunlap C."/>
            <person name="Arnold A.E."/>
            <person name="Porras-Alfaro A."/>
        </authorList>
    </citation>
    <scope>NUCLEOTIDE SEQUENCE [LARGE SCALE GENOMIC DNA]</scope>
    <source>
        <strain evidence="8 9">AZ0501</strain>
    </source>
</reference>
<keyword evidence="9" id="KW-1185">Reference proteome</keyword>
<keyword evidence="4" id="KW-0804">Transcription</keyword>
<dbReference type="PANTHER" id="PTHR15741:SF27">
    <property type="entry name" value="TRANSCRIPTION FACTOR AP-4"/>
    <property type="match status" value="1"/>
</dbReference>
<accession>A0A261Y8L2</accession>
<feature type="domain" description="BHLH" evidence="7">
    <location>
        <begin position="123"/>
        <end position="174"/>
    </location>
</feature>
<dbReference type="GO" id="GO:0005634">
    <property type="term" value="C:nucleus"/>
    <property type="evidence" value="ECO:0007669"/>
    <property type="project" value="UniProtKB-SubCell"/>
</dbReference>
<evidence type="ECO:0000259" key="7">
    <source>
        <dbReference type="PROSITE" id="PS50888"/>
    </source>
</evidence>
<gene>
    <name evidence="8" type="ORF">BZG36_00170</name>
</gene>
<dbReference type="AlphaFoldDB" id="A0A261Y8L2"/>
<name>A0A261Y8L2_9FUNG</name>
<comment type="caution">
    <text evidence="8">The sequence shown here is derived from an EMBL/GenBank/DDBJ whole genome shotgun (WGS) entry which is preliminary data.</text>
</comment>
<feature type="compositionally biased region" description="Polar residues" evidence="6">
    <location>
        <begin position="27"/>
        <end position="53"/>
    </location>
</feature>
<keyword evidence="2" id="KW-0805">Transcription regulation</keyword>
<dbReference type="Gene3D" id="4.10.280.10">
    <property type="entry name" value="Helix-loop-helix DNA-binding domain"/>
    <property type="match status" value="1"/>
</dbReference>
<dbReference type="GO" id="GO:0046983">
    <property type="term" value="F:protein dimerization activity"/>
    <property type="evidence" value="ECO:0007669"/>
    <property type="project" value="InterPro"/>
</dbReference>
<evidence type="ECO:0000256" key="3">
    <source>
        <dbReference type="ARBA" id="ARBA00023125"/>
    </source>
</evidence>
<evidence type="ECO:0000256" key="6">
    <source>
        <dbReference type="SAM" id="MobiDB-lite"/>
    </source>
</evidence>
<feature type="region of interest" description="Disordered" evidence="6">
    <location>
        <begin position="1"/>
        <end position="126"/>
    </location>
</feature>
<dbReference type="GO" id="GO:0000978">
    <property type="term" value="F:RNA polymerase II cis-regulatory region sequence-specific DNA binding"/>
    <property type="evidence" value="ECO:0007669"/>
    <property type="project" value="TreeGrafter"/>
</dbReference>
<feature type="compositionally biased region" description="Pro residues" evidence="6">
    <location>
        <begin position="95"/>
        <end position="109"/>
    </location>
</feature>
<keyword evidence="3" id="KW-0238">DNA-binding</keyword>
<evidence type="ECO:0000256" key="5">
    <source>
        <dbReference type="ARBA" id="ARBA00023242"/>
    </source>
</evidence>
<dbReference type="Pfam" id="PF00010">
    <property type="entry name" value="HLH"/>
    <property type="match status" value="1"/>
</dbReference>
<dbReference type="OrthoDB" id="5778525at2759"/>
<evidence type="ECO:0000256" key="1">
    <source>
        <dbReference type="ARBA" id="ARBA00004123"/>
    </source>
</evidence>
<keyword evidence="5" id="KW-0539">Nucleus</keyword>
<dbReference type="EMBL" id="MVBO01000001">
    <property type="protein sequence ID" value="OZJ06929.1"/>
    <property type="molecule type" value="Genomic_DNA"/>
</dbReference>
<dbReference type="InterPro" id="IPR052207">
    <property type="entry name" value="Max-like/E-box_TFs"/>
</dbReference>